<keyword evidence="1" id="KW-0472">Membrane</keyword>
<evidence type="ECO:0000256" key="1">
    <source>
        <dbReference type="SAM" id="Phobius"/>
    </source>
</evidence>
<dbReference type="Proteomes" id="UP000824010">
    <property type="component" value="Chromosome"/>
</dbReference>
<proteinExistence type="predicted"/>
<sequence>MLSMSSPFLSLFVPVFLFLMLLTIGFSLRERNVGVLMMWIGTLGIFGLTCWKILEKLPS</sequence>
<keyword evidence="1" id="KW-1133">Transmembrane helix</keyword>
<evidence type="ECO:0008006" key="4">
    <source>
        <dbReference type="Google" id="ProtNLM"/>
    </source>
</evidence>
<feature type="transmembrane region" description="Helical" evidence="1">
    <location>
        <begin position="35"/>
        <end position="54"/>
    </location>
</feature>
<gene>
    <name evidence="2" type="ORF">KSS90_07140</name>
</gene>
<evidence type="ECO:0000313" key="3">
    <source>
        <dbReference type="Proteomes" id="UP000824010"/>
    </source>
</evidence>
<accession>A0ABX8NPP7</accession>
<keyword evidence="3" id="KW-1185">Reference proteome</keyword>
<protein>
    <recommendedName>
        <fullName evidence="4">L-lactate permease</fullName>
    </recommendedName>
</protein>
<keyword evidence="1" id="KW-0812">Transmembrane</keyword>
<evidence type="ECO:0000313" key="2">
    <source>
        <dbReference type="EMBL" id="QXH57966.1"/>
    </source>
</evidence>
<reference evidence="2 3" key="1">
    <citation type="journal article" date="2021" name="Microorganisms">
        <title>The Ever-Expanding Pseudomonas Genus: Description of 43 New Species and Partition of the Pseudomonas putida Group.</title>
        <authorList>
            <person name="Girard L."/>
            <person name="Lood C."/>
            <person name="Hofte M."/>
            <person name="Vandamme P."/>
            <person name="Rokni-Zadeh H."/>
            <person name="van Noort V."/>
            <person name="Lavigne R."/>
            <person name="De Mot R."/>
        </authorList>
    </citation>
    <scope>NUCLEOTIDE SEQUENCE [LARGE SCALE GENOMIC DNA]</scope>
    <source>
        <strain evidence="2 3">COW77</strain>
    </source>
</reference>
<organism evidence="2 3">
    <name type="scientific">Pseudomonas maumuensis</name>
    <dbReference type="NCBI Taxonomy" id="2842354"/>
    <lineage>
        <taxon>Bacteria</taxon>
        <taxon>Pseudomonadati</taxon>
        <taxon>Pseudomonadota</taxon>
        <taxon>Gammaproteobacteria</taxon>
        <taxon>Pseudomonadales</taxon>
        <taxon>Pseudomonadaceae</taxon>
        <taxon>Pseudomonas</taxon>
    </lineage>
</organism>
<feature type="transmembrane region" description="Helical" evidence="1">
    <location>
        <begin position="6"/>
        <end position="28"/>
    </location>
</feature>
<dbReference type="EMBL" id="CP077077">
    <property type="protein sequence ID" value="QXH57966.1"/>
    <property type="molecule type" value="Genomic_DNA"/>
</dbReference>
<name>A0ABX8NPP7_9PSED</name>